<sequence length="234" mass="26765">CKARFPRDTFRETAVDPESGTLIMKKGEAWLNTFTPAVSYLLRCNHDVTSLMSGTTIKSVIAYVADYITKTPLKTHVMFQSVQKVFERNTELLCSDKSRTDKARSMMTKMVNSLTAASEIGGPIAAMYLLKHPDHYTGHKFRPCYWRGFVLEVMRAWNDSKNISEEGRSTVVVALDEKSKSGQKRIVPLSPVLDYMWRPAEYEDICVYDWIRLNHKKSMSQSRRKQANPHCGKS</sequence>
<dbReference type="Proteomes" id="UP000313359">
    <property type="component" value="Unassembled WGS sequence"/>
</dbReference>
<dbReference type="AlphaFoldDB" id="A0A5C2RPB0"/>
<dbReference type="EMBL" id="ML122487">
    <property type="protein sequence ID" value="RPD52046.1"/>
    <property type="molecule type" value="Genomic_DNA"/>
</dbReference>
<dbReference type="STRING" id="1328759.A0A5C2RPB0"/>
<evidence type="ECO:0000313" key="1">
    <source>
        <dbReference type="EMBL" id="RPD52046.1"/>
    </source>
</evidence>
<organism evidence="1 2">
    <name type="scientific">Lentinus tigrinus ALCF2SS1-6</name>
    <dbReference type="NCBI Taxonomy" id="1328759"/>
    <lineage>
        <taxon>Eukaryota</taxon>
        <taxon>Fungi</taxon>
        <taxon>Dikarya</taxon>
        <taxon>Basidiomycota</taxon>
        <taxon>Agaricomycotina</taxon>
        <taxon>Agaricomycetes</taxon>
        <taxon>Polyporales</taxon>
        <taxon>Polyporaceae</taxon>
        <taxon>Lentinus</taxon>
    </lineage>
</organism>
<keyword evidence="2" id="KW-1185">Reference proteome</keyword>
<gene>
    <name evidence="1" type="ORF">L227DRAFT_515403</name>
</gene>
<evidence type="ECO:0000313" key="2">
    <source>
        <dbReference type="Proteomes" id="UP000313359"/>
    </source>
</evidence>
<reference evidence="1" key="1">
    <citation type="journal article" date="2018" name="Genome Biol. Evol.">
        <title>Genomics and development of Lentinus tigrinus, a white-rot wood-decaying mushroom with dimorphic fruiting bodies.</title>
        <authorList>
            <person name="Wu B."/>
            <person name="Xu Z."/>
            <person name="Knudson A."/>
            <person name="Carlson A."/>
            <person name="Chen N."/>
            <person name="Kovaka S."/>
            <person name="LaButti K."/>
            <person name="Lipzen A."/>
            <person name="Pennachio C."/>
            <person name="Riley R."/>
            <person name="Schakwitz W."/>
            <person name="Umezawa K."/>
            <person name="Ohm R.A."/>
            <person name="Grigoriev I.V."/>
            <person name="Nagy L.G."/>
            <person name="Gibbons J."/>
            <person name="Hibbett D."/>
        </authorList>
    </citation>
    <scope>NUCLEOTIDE SEQUENCE [LARGE SCALE GENOMIC DNA]</scope>
    <source>
        <strain evidence="1">ALCF2SS1-6</strain>
    </source>
</reference>
<name>A0A5C2RPB0_9APHY</name>
<feature type="non-terminal residue" evidence="1">
    <location>
        <position position="1"/>
    </location>
</feature>
<proteinExistence type="predicted"/>
<protein>
    <submittedName>
        <fullName evidence="1">Uncharacterized protein</fullName>
    </submittedName>
</protein>
<accession>A0A5C2RPB0</accession>
<dbReference type="OrthoDB" id="2749954at2759"/>